<feature type="non-terminal residue" evidence="3">
    <location>
        <position position="201"/>
    </location>
</feature>
<evidence type="ECO:0000313" key="5">
    <source>
        <dbReference type="Proteomes" id="UP000014760"/>
    </source>
</evidence>
<dbReference type="AlphaFoldDB" id="R7V9F3"/>
<accession>R7V9F3</accession>
<dbReference type="SUPFAM" id="SSF48464">
    <property type="entry name" value="ENTH/VHS domain"/>
    <property type="match status" value="1"/>
</dbReference>
<dbReference type="PANTHER" id="PTHR12460">
    <property type="entry name" value="CYCLIN-DEPENDENT KINASE INHIBITOR-RELATED PROTEIN"/>
    <property type="match status" value="1"/>
</dbReference>
<feature type="domain" description="CID" evidence="2">
    <location>
        <begin position="1"/>
        <end position="147"/>
    </location>
</feature>
<keyword evidence="5" id="KW-1185">Reference proteome</keyword>
<dbReference type="OrthoDB" id="10069473at2759"/>
<dbReference type="PANTHER" id="PTHR12460:SF0">
    <property type="entry name" value="CID DOMAIN-CONTAINING PROTEIN-RELATED"/>
    <property type="match status" value="1"/>
</dbReference>
<dbReference type="EMBL" id="AMQN01037984">
    <property type="status" value="NOT_ANNOTATED_CDS"/>
    <property type="molecule type" value="Genomic_DNA"/>
</dbReference>
<dbReference type="SMART" id="SM00582">
    <property type="entry name" value="RPR"/>
    <property type="match status" value="1"/>
</dbReference>
<feature type="region of interest" description="Disordered" evidence="1">
    <location>
        <begin position="162"/>
        <end position="201"/>
    </location>
</feature>
<reference evidence="5" key="1">
    <citation type="submission" date="2012-12" db="EMBL/GenBank/DDBJ databases">
        <authorList>
            <person name="Hellsten U."/>
            <person name="Grimwood J."/>
            <person name="Chapman J.A."/>
            <person name="Shapiro H."/>
            <person name="Aerts A."/>
            <person name="Otillar R.P."/>
            <person name="Terry A.Y."/>
            <person name="Boore J.L."/>
            <person name="Simakov O."/>
            <person name="Marletaz F."/>
            <person name="Cho S.-J."/>
            <person name="Edsinger-Gonzales E."/>
            <person name="Havlak P."/>
            <person name="Kuo D.-H."/>
            <person name="Larsson T."/>
            <person name="Lv J."/>
            <person name="Arendt D."/>
            <person name="Savage R."/>
            <person name="Osoegawa K."/>
            <person name="de Jong P."/>
            <person name="Lindberg D.R."/>
            <person name="Seaver E.C."/>
            <person name="Weisblat D.A."/>
            <person name="Putnam N.H."/>
            <person name="Grigoriev I.V."/>
            <person name="Rokhsar D.S."/>
        </authorList>
    </citation>
    <scope>NUCLEOTIDE SEQUENCE</scope>
    <source>
        <strain evidence="5">I ESC-2004</strain>
    </source>
</reference>
<dbReference type="InterPro" id="IPR008942">
    <property type="entry name" value="ENTH_VHS"/>
</dbReference>
<dbReference type="HOGENOM" id="CLU_1363375_0_0_1"/>
<evidence type="ECO:0000313" key="4">
    <source>
        <dbReference type="EnsemblMetazoa" id="CapteP187036"/>
    </source>
</evidence>
<evidence type="ECO:0000256" key="1">
    <source>
        <dbReference type="SAM" id="MobiDB-lite"/>
    </source>
</evidence>
<dbReference type="InterPro" id="IPR006569">
    <property type="entry name" value="CID_dom"/>
</dbReference>
<reference evidence="4" key="3">
    <citation type="submission" date="2015-06" db="UniProtKB">
        <authorList>
            <consortium name="EnsemblMetazoa"/>
        </authorList>
    </citation>
    <scope>IDENTIFICATION</scope>
</reference>
<name>R7V9F3_CAPTE</name>
<dbReference type="Pfam" id="PF04818">
    <property type="entry name" value="CID"/>
    <property type="match status" value="1"/>
</dbReference>
<dbReference type="EMBL" id="AMQN01037985">
    <property type="status" value="NOT_ANNOTATED_CDS"/>
    <property type="molecule type" value="Genomic_DNA"/>
</dbReference>
<dbReference type="GO" id="GO:0000993">
    <property type="term" value="F:RNA polymerase II complex binding"/>
    <property type="evidence" value="ECO:0007669"/>
    <property type="project" value="TreeGrafter"/>
</dbReference>
<proteinExistence type="predicted"/>
<dbReference type="Gene3D" id="1.25.40.90">
    <property type="match status" value="1"/>
</dbReference>
<dbReference type="Proteomes" id="UP000014760">
    <property type="component" value="Unassembled WGS sequence"/>
</dbReference>
<dbReference type="EnsemblMetazoa" id="CapteT187036">
    <property type="protein sequence ID" value="CapteP187036"/>
    <property type="gene ID" value="CapteG187036"/>
</dbReference>
<dbReference type="GO" id="GO:0031124">
    <property type="term" value="P:mRNA 3'-end processing"/>
    <property type="evidence" value="ECO:0007669"/>
    <property type="project" value="TreeGrafter"/>
</dbReference>
<organism evidence="3">
    <name type="scientific">Capitella teleta</name>
    <name type="common">Polychaete worm</name>
    <dbReference type="NCBI Taxonomy" id="283909"/>
    <lineage>
        <taxon>Eukaryota</taxon>
        <taxon>Metazoa</taxon>
        <taxon>Spiralia</taxon>
        <taxon>Lophotrochozoa</taxon>
        <taxon>Annelida</taxon>
        <taxon>Polychaeta</taxon>
        <taxon>Sedentaria</taxon>
        <taxon>Scolecida</taxon>
        <taxon>Capitellidae</taxon>
        <taxon>Capitella</taxon>
    </lineage>
</organism>
<protein>
    <recommendedName>
        <fullName evidence="2">CID domain-containing protein</fullName>
    </recommendedName>
</protein>
<gene>
    <name evidence="3" type="ORF">CAPTEDRAFT_187036</name>
</gene>
<evidence type="ECO:0000259" key="2">
    <source>
        <dbReference type="PROSITE" id="PS51391"/>
    </source>
</evidence>
<sequence>MPQRLAHAVSQKTTLCLQQLKTSDLDLLLSSFLLLVHFFYQNVQNEFQEASHMRTARLPIDFTRVKPARRLMFLYLANDVIQNSKKKGSEFNREFKTAIVDAYKCASKEADEKTRDSMNRMLNIWKERNVFDEELIEKARIGMQRMGQLAKFKAQRAKELEAIKKQQQENGTKEEPEAKAEIKEPAEEKPKKEGPPKKKKK</sequence>
<dbReference type="PROSITE" id="PS51391">
    <property type="entry name" value="CID"/>
    <property type="match status" value="1"/>
</dbReference>
<dbReference type="STRING" id="283909.R7V9F3"/>
<reference evidence="3 5" key="2">
    <citation type="journal article" date="2013" name="Nature">
        <title>Insights into bilaterian evolution from three spiralian genomes.</title>
        <authorList>
            <person name="Simakov O."/>
            <person name="Marletaz F."/>
            <person name="Cho S.J."/>
            <person name="Edsinger-Gonzales E."/>
            <person name="Havlak P."/>
            <person name="Hellsten U."/>
            <person name="Kuo D.H."/>
            <person name="Larsson T."/>
            <person name="Lv J."/>
            <person name="Arendt D."/>
            <person name="Savage R."/>
            <person name="Osoegawa K."/>
            <person name="de Jong P."/>
            <person name="Grimwood J."/>
            <person name="Chapman J.A."/>
            <person name="Shapiro H."/>
            <person name="Aerts A."/>
            <person name="Otillar R.P."/>
            <person name="Terry A.Y."/>
            <person name="Boore J.L."/>
            <person name="Grigoriev I.V."/>
            <person name="Lindberg D.R."/>
            <person name="Seaver E.C."/>
            <person name="Weisblat D.A."/>
            <person name="Putnam N.H."/>
            <person name="Rokhsar D.S."/>
        </authorList>
    </citation>
    <scope>NUCLEOTIDE SEQUENCE</scope>
    <source>
        <strain evidence="3 5">I ESC-2004</strain>
    </source>
</reference>
<evidence type="ECO:0000313" key="3">
    <source>
        <dbReference type="EMBL" id="ELU15174.1"/>
    </source>
</evidence>
<dbReference type="EMBL" id="KB293935">
    <property type="protein sequence ID" value="ELU15174.1"/>
    <property type="molecule type" value="Genomic_DNA"/>
</dbReference>